<dbReference type="PANTHER" id="PTHR22997:SF0">
    <property type="entry name" value="PIH1 DOMAIN-CONTAINING PROTEIN 1"/>
    <property type="match status" value="1"/>
</dbReference>
<evidence type="ECO:0000259" key="2">
    <source>
        <dbReference type="Pfam" id="PF08190"/>
    </source>
</evidence>
<dbReference type="InterPro" id="IPR050734">
    <property type="entry name" value="PIH1/Kintoun_subfamily"/>
</dbReference>
<keyword evidence="5" id="KW-1185">Reference proteome</keyword>
<feature type="domain" description="PIH1 N-terminal" evidence="2">
    <location>
        <begin position="17"/>
        <end position="163"/>
    </location>
</feature>
<comment type="similarity">
    <text evidence="1">Belongs to the PIH1 family.</text>
</comment>
<dbReference type="Pfam" id="PF08190">
    <property type="entry name" value="PIH1"/>
    <property type="match status" value="1"/>
</dbReference>
<evidence type="ECO:0000313" key="5">
    <source>
        <dbReference type="Proteomes" id="UP000031516"/>
    </source>
</evidence>
<evidence type="ECO:0000256" key="1">
    <source>
        <dbReference type="ARBA" id="ARBA00008511"/>
    </source>
</evidence>
<reference evidence="4 5" key="1">
    <citation type="submission" date="2014-03" db="EMBL/GenBank/DDBJ databases">
        <title>The genome of Kluyveromyces dobzhanskii.</title>
        <authorList>
            <person name="Nystedt B."/>
            <person name="Astrom S."/>
        </authorList>
    </citation>
    <scope>NUCLEOTIDE SEQUENCE [LARGE SCALE GENOMIC DNA]</scope>
    <source>
        <strain evidence="4 5">CBS 2104</strain>
    </source>
</reference>
<dbReference type="InterPro" id="IPR041441">
    <property type="entry name" value="Pih1_CS_Ascomycota"/>
</dbReference>
<evidence type="ECO:0000259" key="3">
    <source>
        <dbReference type="Pfam" id="PF18482"/>
    </source>
</evidence>
<dbReference type="PANTHER" id="PTHR22997">
    <property type="entry name" value="PIH1 DOMAIN-CONTAINING PROTEIN 1"/>
    <property type="match status" value="1"/>
</dbReference>
<dbReference type="EMBL" id="CCBQ010000019">
    <property type="protein sequence ID" value="CDO93183.1"/>
    <property type="molecule type" value="Genomic_DNA"/>
</dbReference>
<dbReference type="GO" id="GO:1990904">
    <property type="term" value="C:ribonucleoprotein complex"/>
    <property type="evidence" value="ECO:0007669"/>
    <property type="project" value="TreeGrafter"/>
</dbReference>
<dbReference type="Gene3D" id="2.60.40.4160">
    <property type="match status" value="1"/>
</dbReference>
<evidence type="ECO:0000313" key="4">
    <source>
        <dbReference type="EMBL" id="CDO93183.1"/>
    </source>
</evidence>
<dbReference type="InterPro" id="IPR012981">
    <property type="entry name" value="PIH1_N"/>
</dbReference>
<organism evidence="4 5">
    <name type="scientific">Kluyveromyces dobzhanskii CBS 2104</name>
    <dbReference type="NCBI Taxonomy" id="1427455"/>
    <lineage>
        <taxon>Eukaryota</taxon>
        <taxon>Fungi</taxon>
        <taxon>Dikarya</taxon>
        <taxon>Ascomycota</taxon>
        <taxon>Saccharomycotina</taxon>
        <taxon>Saccharomycetes</taxon>
        <taxon>Saccharomycetales</taxon>
        <taxon>Saccharomycetaceae</taxon>
        <taxon>Kluyveromyces</taxon>
    </lineage>
</organism>
<dbReference type="OrthoDB" id="5135119at2759"/>
<dbReference type="GO" id="GO:0097255">
    <property type="term" value="C:R2TP complex"/>
    <property type="evidence" value="ECO:0007669"/>
    <property type="project" value="TreeGrafter"/>
</dbReference>
<comment type="caution">
    <text evidence="4">The sequence shown here is derived from an EMBL/GenBank/DDBJ whole genome shotgun (WGS) entry which is preliminary data.</text>
</comment>
<dbReference type="Proteomes" id="UP000031516">
    <property type="component" value="Unassembled WGS sequence"/>
</dbReference>
<dbReference type="AlphaFoldDB" id="A0A0A8L4M1"/>
<proteinExistence type="inferred from homology"/>
<accession>A0A0A8L4M1</accession>
<feature type="domain" description="Pih1 Ascomycota CS" evidence="3">
    <location>
        <begin position="246"/>
        <end position="332"/>
    </location>
</feature>
<protein>
    <submittedName>
        <fullName evidence="4">WGS project CCBQ000000000 data, contig 00099</fullName>
    </submittedName>
</protein>
<sequence length="332" mass="38475">MSFLLRPIDAGDTNDYNKVIQIQPEPCFVIKSKVINPNNTSVKINAKIFLNVCHNDQVPLPEVDFNPYFVYPLIMNNQWEIPIVTSSVRQDVDKKDNICYVVDCCINTKCVSWIQQELELSEILTEWCLESCELREEIEISRDDISFPKMKKKGDTIPQLQVLSEDLAENYKETIHSLVDREQKDPVSILERRRDLLGEDEPLTDDLPPLIPINKSTPRKPLIEEIEDLSLHEPKKPKIDSKSRTLNYNLTMGKPKDTSEFLLKVEVVSELESSLDYRVRYDSENNKLIIANINTNIFPEKKLEIPLPDIFKGSPKLQCFFIKPERKLVLFL</sequence>
<dbReference type="Pfam" id="PF18482">
    <property type="entry name" value="Pih1_fungal_CS"/>
    <property type="match status" value="1"/>
</dbReference>
<dbReference type="GO" id="GO:0005737">
    <property type="term" value="C:cytoplasm"/>
    <property type="evidence" value="ECO:0007669"/>
    <property type="project" value="TreeGrafter"/>
</dbReference>
<name>A0A0A8L4M1_9SACH</name>
<dbReference type="GO" id="GO:0006364">
    <property type="term" value="P:rRNA processing"/>
    <property type="evidence" value="ECO:0007669"/>
    <property type="project" value="TreeGrafter"/>
</dbReference>
<dbReference type="GO" id="GO:0000492">
    <property type="term" value="P:box C/D snoRNP assembly"/>
    <property type="evidence" value="ECO:0007669"/>
    <property type="project" value="TreeGrafter"/>
</dbReference>
<gene>
    <name evidence="4" type="ORF">KLDO_g1485</name>
</gene>